<keyword evidence="5" id="KW-1185">Reference proteome</keyword>
<keyword evidence="2" id="KW-0012">Acyltransferase</keyword>
<dbReference type="CDD" id="cd04301">
    <property type="entry name" value="NAT_SF"/>
    <property type="match status" value="1"/>
</dbReference>
<evidence type="ECO:0000256" key="1">
    <source>
        <dbReference type="ARBA" id="ARBA00022679"/>
    </source>
</evidence>
<evidence type="ECO:0000259" key="3">
    <source>
        <dbReference type="PROSITE" id="PS51186"/>
    </source>
</evidence>
<keyword evidence="1 4" id="KW-0808">Transferase</keyword>
<dbReference type="GO" id="GO:0016747">
    <property type="term" value="F:acyltransferase activity, transferring groups other than amino-acyl groups"/>
    <property type="evidence" value="ECO:0007669"/>
    <property type="project" value="InterPro"/>
</dbReference>
<feature type="domain" description="N-acetyltransferase" evidence="3">
    <location>
        <begin position="1"/>
        <end position="165"/>
    </location>
</feature>
<reference evidence="4 5" key="1">
    <citation type="submission" date="2019-07" db="EMBL/GenBank/DDBJ databases">
        <title>Deinococcus detaillus sp. nov., isolated from humus soil in Antarctica.</title>
        <authorList>
            <person name="Zhang K."/>
        </authorList>
    </citation>
    <scope>NUCLEOTIDE SEQUENCE [LARGE SCALE GENOMIC DNA]</scope>
    <source>
        <strain evidence="4 5">H1</strain>
    </source>
</reference>
<dbReference type="InterPro" id="IPR050832">
    <property type="entry name" value="Bact_Acetyltransf"/>
</dbReference>
<dbReference type="PROSITE" id="PS51186">
    <property type="entry name" value="GNAT"/>
    <property type="match status" value="1"/>
</dbReference>
<dbReference type="InterPro" id="IPR016181">
    <property type="entry name" value="Acyl_CoA_acyltransferase"/>
</dbReference>
<dbReference type="OrthoDB" id="5292888at2"/>
<comment type="caution">
    <text evidence="4">The sequence shown here is derived from an EMBL/GenBank/DDBJ whole genome shotgun (WGS) entry which is preliminary data.</text>
</comment>
<accession>A0A553V6R8</accession>
<dbReference type="PANTHER" id="PTHR43877">
    <property type="entry name" value="AMINOALKYLPHOSPHONATE N-ACETYLTRANSFERASE-RELATED-RELATED"/>
    <property type="match status" value="1"/>
</dbReference>
<protein>
    <submittedName>
        <fullName evidence="4">GNAT family N-acetyltransferase</fullName>
    </submittedName>
</protein>
<sequence length="165" mass="18196">MSEDAPDLARVHVESWAETYQGLMPEDFLKGMTSTARQQRRQTLWQKTLEVGQESVFAAEKDGRLAGFISGGPSNFGDYDAELFTLYLLNSAHGEGVGRALMQTLAADLAAWGHTSLMLWVLDINPARTFYEHLGGVFIGEKTEAVIGGELREVAYGWADLRALL</sequence>
<dbReference type="InterPro" id="IPR000182">
    <property type="entry name" value="GNAT_dom"/>
</dbReference>
<name>A0A553V6R8_9DEIO</name>
<dbReference type="Pfam" id="PF00583">
    <property type="entry name" value="Acetyltransf_1"/>
    <property type="match status" value="1"/>
</dbReference>
<dbReference type="EMBL" id="VKDB01000001">
    <property type="protein sequence ID" value="TSA88129.1"/>
    <property type="molecule type" value="Genomic_DNA"/>
</dbReference>
<gene>
    <name evidence="4" type="ORF">FNU79_00080</name>
</gene>
<proteinExistence type="predicted"/>
<dbReference type="SUPFAM" id="SSF55729">
    <property type="entry name" value="Acyl-CoA N-acyltransferases (Nat)"/>
    <property type="match status" value="1"/>
</dbReference>
<organism evidence="4 5">
    <name type="scientific">Deinococcus detaillensis</name>
    <dbReference type="NCBI Taxonomy" id="2592048"/>
    <lineage>
        <taxon>Bacteria</taxon>
        <taxon>Thermotogati</taxon>
        <taxon>Deinococcota</taxon>
        <taxon>Deinococci</taxon>
        <taxon>Deinococcales</taxon>
        <taxon>Deinococcaceae</taxon>
        <taxon>Deinococcus</taxon>
    </lineage>
</organism>
<dbReference type="Proteomes" id="UP000316092">
    <property type="component" value="Unassembled WGS sequence"/>
</dbReference>
<dbReference type="AlphaFoldDB" id="A0A553V6R8"/>
<dbReference type="Gene3D" id="3.40.630.30">
    <property type="match status" value="1"/>
</dbReference>
<evidence type="ECO:0000313" key="4">
    <source>
        <dbReference type="EMBL" id="TSA88129.1"/>
    </source>
</evidence>
<evidence type="ECO:0000313" key="5">
    <source>
        <dbReference type="Proteomes" id="UP000316092"/>
    </source>
</evidence>
<evidence type="ECO:0000256" key="2">
    <source>
        <dbReference type="ARBA" id="ARBA00023315"/>
    </source>
</evidence>